<dbReference type="Proteomes" id="UP000006365">
    <property type="component" value="Chromosome"/>
</dbReference>
<sequence length="342" mass="36988">MEHTDILIVGGGPGGLACATQLARHGARVVLVERKPVFGPKVCAGGITWHGLLRHVPHELIERQFPEQVVVTPRQQVVVAEQNPIIATVSRERLGQWMAAQAAAAGVTLLSGTRLAALEPGQAILERGNSRMGVRYGQLVGADGSCSQVRRYLNLPSFALGIGLNAMVPGHFSRMEWHLDPRLFGSGYGWIFPHATTCSIGAYADSRLFSARTLKEQLLVWAGRQGIALDPGAIRAGLVNFDYRGVCFEHGWLVGDAAGLASGLTGEGIYPALVSGRVVARMILDPAYPGTELATLARKQRRHGRVMRLAGRSPRLCGLLMDLLVLLLRMKIIDFHSLEMAD</sequence>
<dbReference type="Gene3D" id="3.50.50.60">
    <property type="entry name" value="FAD/NAD(P)-binding domain"/>
    <property type="match status" value="1"/>
</dbReference>
<dbReference type="PRINTS" id="PR00420">
    <property type="entry name" value="RNGMNOXGNASE"/>
</dbReference>
<dbReference type="InterPro" id="IPR036188">
    <property type="entry name" value="FAD/NAD-bd_sf"/>
</dbReference>
<proteinExistence type="predicted"/>
<protein>
    <submittedName>
        <fullName evidence="1">Fumarate reductase/succinate dehydrogenase flavoprotein domain protein</fullName>
    </submittedName>
</protein>
<gene>
    <name evidence="1" type="ordered locus">Despr_1906</name>
</gene>
<dbReference type="EMBL" id="CP002364">
    <property type="protein sequence ID" value="ADW18054.1"/>
    <property type="molecule type" value="Genomic_DNA"/>
</dbReference>
<dbReference type="RefSeq" id="WP_015724594.1">
    <property type="nucleotide sequence ID" value="NC_014972.1"/>
</dbReference>
<dbReference type="Pfam" id="PF12831">
    <property type="entry name" value="FAD_oxidored"/>
    <property type="match status" value="1"/>
</dbReference>
<dbReference type="KEGG" id="dpr:Despr_1906"/>
<reference evidence="1 2" key="1">
    <citation type="journal article" date="2011" name="Stand. Genomic Sci.">
        <title>Complete genome sequence of Desulfobulbus propionicus type strain (1pr3).</title>
        <authorList>
            <person name="Pagani I."/>
            <person name="Lapidus A."/>
            <person name="Nolan M."/>
            <person name="Lucas S."/>
            <person name="Hammon N."/>
            <person name="Deshpande S."/>
            <person name="Cheng J.F."/>
            <person name="Chertkov O."/>
            <person name="Davenport K."/>
            <person name="Tapia R."/>
            <person name="Han C."/>
            <person name="Goodwin L."/>
            <person name="Pitluck S."/>
            <person name="Liolios K."/>
            <person name="Mavromatis K."/>
            <person name="Ivanova N."/>
            <person name="Mikhailova N."/>
            <person name="Pati A."/>
            <person name="Chen A."/>
            <person name="Palaniappan K."/>
            <person name="Land M."/>
            <person name="Hauser L."/>
            <person name="Chang Y.J."/>
            <person name="Jeffries C.D."/>
            <person name="Detter J.C."/>
            <person name="Brambilla E."/>
            <person name="Kannan K.P."/>
            <person name="Djao O.D."/>
            <person name="Rohde M."/>
            <person name="Pukall R."/>
            <person name="Spring S."/>
            <person name="Goker M."/>
            <person name="Sikorski J."/>
            <person name="Woyke T."/>
            <person name="Bristow J."/>
            <person name="Eisen J.A."/>
            <person name="Markowitz V."/>
            <person name="Hugenholtz P."/>
            <person name="Kyrpides N.C."/>
            <person name="Klenk H.P."/>
        </authorList>
    </citation>
    <scope>NUCLEOTIDE SEQUENCE [LARGE SCALE GENOMIC DNA]</scope>
    <source>
        <strain evidence="2">ATCC 33891 / DSM 2032 / 1pr3</strain>
    </source>
</reference>
<dbReference type="InterPro" id="IPR050407">
    <property type="entry name" value="Geranylgeranyl_reductase"/>
</dbReference>
<dbReference type="SUPFAM" id="SSF51905">
    <property type="entry name" value="FAD/NAD(P)-binding domain"/>
    <property type="match status" value="1"/>
</dbReference>
<dbReference type="PANTHER" id="PTHR42685:SF22">
    <property type="entry name" value="CONDITIONED MEDIUM FACTOR RECEPTOR 1"/>
    <property type="match status" value="1"/>
</dbReference>
<organism evidence="1 2">
    <name type="scientific">Desulfobulbus propionicus (strain ATCC 33891 / DSM 2032 / VKM B-1956 / 1pr3)</name>
    <dbReference type="NCBI Taxonomy" id="577650"/>
    <lineage>
        <taxon>Bacteria</taxon>
        <taxon>Pseudomonadati</taxon>
        <taxon>Thermodesulfobacteriota</taxon>
        <taxon>Desulfobulbia</taxon>
        <taxon>Desulfobulbales</taxon>
        <taxon>Desulfobulbaceae</taxon>
        <taxon>Desulfobulbus</taxon>
    </lineage>
</organism>
<dbReference type="PANTHER" id="PTHR42685">
    <property type="entry name" value="GERANYLGERANYL DIPHOSPHATE REDUCTASE"/>
    <property type="match status" value="1"/>
</dbReference>
<keyword evidence="2" id="KW-1185">Reference proteome</keyword>
<evidence type="ECO:0000313" key="1">
    <source>
        <dbReference type="EMBL" id="ADW18054.1"/>
    </source>
</evidence>
<dbReference type="AlphaFoldDB" id="A0A7U4DPG8"/>
<name>A0A7U4DPG8_DESPD</name>
<accession>A0A7U4DPG8</accession>
<evidence type="ECO:0000313" key="2">
    <source>
        <dbReference type="Proteomes" id="UP000006365"/>
    </source>
</evidence>